<reference evidence="8" key="1">
    <citation type="journal article" date="2016" name="Proc. Natl. Acad. Sci. U.S.A.">
        <title>Comparative genomics of biotechnologically important yeasts.</title>
        <authorList>
            <person name="Riley R."/>
            <person name="Haridas S."/>
            <person name="Wolfe K.H."/>
            <person name="Lopes M.R."/>
            <person name="Hittinger C.T."/>
            <person name="Goeker M."/>
            <person name="Salamov A.A."/>
            <person name="Wisecaver J.H."/>
            <person name="Long T.M."/>
            <person name="Calvey C.H."/>
            <person name="Aerts A.L."/>
            <person name="Barry K.W."/>
            <person name="Choi C."/>
            <person name="Clum A."/>
            <person name="Coughlan A.Y."/>
            <person name="Deshpande S."/>
            <person name="Douglass A.P."/>
            <person name="Hanson S.J."/>
            <person name="Klenk H.-P."/>
            <person name="LaButti K.M."/>
            <person name="Lapidus A."/>
            <person name="Lindquist E.A."/>
            <person name="Lipzen A.M."/>
            <person name="Meier-Kolthoff J.P."/>
            <person name="Ohm R.A."/>
            <person name="Otillar R.P."/>
            <person name="Pangilinan J.L."/>
            <person name="Peng Y."/>
            <person name="Rokas A."/>
            <person name="Rosa C.A."/>
            <person name="Scheuner C."/>
            <person name="Sibirny A.A."/>
            <person name="Slot J.C."/>
            <person name="Stielow J.B."/>
            <person name="Sun H."/>
            <person name="Kurtzman C.P."/>
            <person name="Blackwell M."/>
            <person name="Grigoriev I.V."/>
            <person name="Jeffries T.W."/>
        </authorList>
    </citation>
    <scope>NUCLEOTIDE SEQUENCE [LARGE SCALE GENOMIC DNA]</scope>
    <source>
        <strain evidence="8">NRRL Y-1626</strain>
    </source>
</reference>
<dbReference type="Pfam" id="PF03006">
    <property type="entry name" value="HlyIII"/>
    <property type="match status" value="1"/>
</dbReference>
<feature type="transmembrane region" description="Helical" evidence="6">
    <location>
        <begin position="235"/>
        <end position="253"/>
    </location>
</feature>
<evidence type="ECO:0000256" key="3">
    <source>
        <dbReference type="ARBA" id="ARBA00022989"/>
    </source>
</evidence>
<feature type="transmembrane region" description="Helical" evidence="6">
    <location>
        <begin position="174"/>
        <end position="196"/>
    </location>
</feature>
<feature type="transmembrane region" description="Helical" evidence="6">
    <location>
        <begin position="134"/>
        <end position="154"/>
    </location>
</feature>
<evidence type="ECO:0000256" key="1">
    <source>
        <dbReference type="ARBA" id="ARBA00004141"/>
    </source>
</evidence>
<keyword evidence="8" id="KW-1185">Reference proteome</keyword>
<dbReference type="GO" id="GO:0046872">
    <property type="term" value="F:metal ion binding"/>
    <property type="evidence" value="ECO:0007669"/>
    <property type="project" value="UniProtKB-KW"/>
</dbReference>
<dbReference type="PANTHER" id="PTHR20855">
    <property type="entry name" value="ADIPOR/PROGESTIN RECEPTOR-RELATED"/>
    <property type="match status" value="1"/>
</dbReference>
<feature type="transmembrane region" description="Helical" evidence="6">
    <location>
        <begin position="265"/>
        <end position="283"/>
    </location>
</feature>
<name>A0A1B7TCV7_9ASCO</name>
<sequence>MDETTLFDGLELDLSKLDFVDIDESCISPISDTIDLLYPDEKLKTIAIEINTHNHLHCLETIKKRALHYYELPFPYRENKYVINGYRYYDFYDCSHLYHWHNETVNIWTHLLASFYFLYKLITFKNIYKTTAQNASISAFFLMSFSCFMLSSLWHTFSGWNKVKRRAKACCLDYSGISMLIVSSIIAVQCSIVPLENESFLQLYVWVVMSLSLLAMSLILNWHPKFDSPESRNKRILVFVSMAVVGNISIITLNPAKKGFHFFELFKNSFVWYLLGVVFYGGFLPERFRSDCPIGRIPTMVERNKELKLIKEERSIYFKLSPYSSSSSTSFSSSALNIDNSSSSWKSLWWTDYYLQSHNIWHLMVIMGCFGHLKAVETILDNMK</sequence>
<evidence type="ECO:0000313" key="8">
    <source>
        <dbReference type="Proteomes" id="UP000092321"/>
    </source>
</evidence>
<comment type="subcellular location">
    <subcellularLocation>
        <location evidence="1">Membrane</location>
        <topology evidence="1">Multi-pass membrane protein</topology>
    </subcellularLocation>
</comment>
<accession>A0A1B7TCV7</accession>
<dbReference type="AlphaFoldDB" id="A0A1B7TCV7"/>
<feature type="transmembrane region" description="Helical" evidence="6">
    <location>
        <begin position="203"/>
        <end position="223"/>
    </location>
</feature>
<feature type="binding site" evidence="5">
    <location>
        <position position="155"/>
    </location>
    <ligand>
        <name>Zn(2+)</name>
        <dbReference type="ChEBI" id="CHEBI:29105"/>
    </ligand>
</feature>
<dbReference type="PANTHER" id="PTHR20855:SF97">
    <property type="entry name" value="ADIPOR-LIKE RECEPTOR IZH3-RELATED"/>
    <property type="match status" value="1"/>
</dbReference>
<keyword evidence="5" id="KW-0479">Metal-binding</keyword>
<dbReference type="EMBL" id="LXPE01000016">
    <property type="protein sequence ID" value="OBA26548.1"/>
    <property type="molecule type" value="Genomic_DNA"/>
</dbReference>
<organism evidence="7 8">
    <name type="scientific">Hanseniaspora valbyensis NRRL Y-1626</name>
    <dbReference type="NCBI Taxonomy" id="766949"/>
    <lineage>
        <taxon>Eukaryota</taxon>
        <taxon>Fungi</taxon>
        <taxon>Dikarya</taxon>
        <taxon>Ascomycota</taxon>
        <taxon>Saccharomycotina</taxon>
        <taxon>Saccharomycetes</taxon>
        <taxon>Saccharomycodales</taxon>
        <taxon>Saccharomycodaceae</taxon>
        <taxon>Hanseniaspora</taxon>
    </lineage>
</organism>
<dbReference type="GO" id="GO:0016020">
    <property type="term" value="C:membrane"/>
    <property type="evidence" value="ECO:0007669"/>
    <property type="project" value="UniProtKB-SubCell"/>
</dbReference>
<keyword evidence="5" id="KW-0862">Zinc</keyword>
<evidence type="ECO:0000256" key="6">
    <source>
        <dbReference type="SAM" id="Phobius"/>
    </source>
</evidence>
<keyword evidence="4 6" id="KW-0472">Membrane</keyword>
<gene>
    <name evidence="7" type="ORF">HANVADRAFT_24966</name>
</gene>
<dbReference type="Proteomes" id="UP000092321">
    <property type="component" value="Unassembled WGS sequence"/>
</dbReference>
<evidence type="ECO:0000256" key="5">
    <source>
        <dbReference type="PIRSR" id="PIRSR604254-1"/>
    </source>
</evidence>
<dbReference type="GO" id="GO:0038023">
    <property type="term" value="F:signaling receptor activity"/>
    <property type="evidence" value="ECO:0007669"/>
    <property type="project" value="TreeGrafter"/>
</dbReference>
<keyword evidence="2 6" id="KW-0812">Transmembrane</keyword>
<comment type="caution">
    <text evidence="7">The sequence shown here is derived from an EMBL/GenBank/DDBJ whole genome shotgun (WGS) entry which is preliminary data.</text>
</comment>
<protein>
    <submittedName>
        <fullName evidence="7">HlyIII-domain-containing protein</fullName>
    </submittedName>
</protein>
<proteinExistence type="predicted"/>
<dbReference type="GO" id="GO:0006882">
    <property type="term" value="P:intracellular zinc ion homeostasis"/>
    <property type="evidence" value="ECO:0007669"/>
    <property type="project" value="TreeGrafter"/>
</dbReference>
<dbReference type="InterPro" id="IPR004254">
    <property type="entry name" value="AdipoR/HlyIII-related"/>
</dbReference>
<evidence type="ECO:0000256" key="4">
    <source>
        <dbReference type="ARBA" id="ARBA00023136"/>
    </source>
</evidence>
<keyword evidence="3 6" id="KW-1133">Transmembrane helix</keyword>
<dbReference type="OrthoDB" id="5585746at2759"/>
<evidence type="ECO:0000313" key="7">
    <source>
        <dbReference type="EMBL" id="OBA26548.1"/>
    </source>
</evidence>
<evidence type="ECO:0000256" key="2">
    <source>
        <dbReference type="ARBA" id="ARBA00022692"/>
    </source>
</evidence>